<dbReference type="Gene3D" id="3.40.30.10">
    <property type="entry name" value="Glutaredoxin"/>
    <property type="match status" value="1"/>
</dbReference>
<dbReference type="GO" id="GO:0016209">
    <property type="term" value="F:antioxidant activity"/>
    <property type="evidence" value="ECO:0007669"/>
    <property type="project" value="InterPro"/>
</dbReference>
<proteinExistence type="predicted"/>
<dbReference type="RefSeq" id="WP_147057001.1">
    <property type="nucleotide sequence ID" value="NZ_CP042437.1"/>
</dbReference>
<evidence type="ECO:0000256" key="1">
    <source>
        <dbReference type="ARBA" id="ARBA00004196"/>
    </source>
</evidence>
<gene>
    <name evidence="7" type="ORF">FSB76_21560</name>
</gene>
<dbReference type="GO" id="GO:0016491">
    <property type="term" value="F:oxidoreductase activity"/>
    <property type="evidence" value="ECO:0007669"/>
    <property type="project" value="InterPro"/>
</dbReference>
<dbReference type="AlphaFoldDB" id="A0A5B8W3U7"/>
<keyword evidence="5" id="KW-0732">Signal</keyword>
<keyword evidence="8" id="KW-1185">Reference proteome</keyword>
<accession>A0A5B8W3U7</accession>
<dbReference type="Pfam" id="PF14289">
    <property type="entry name" value="DUF4369"/>
    <property type="match status" value="1"/>
</dbReference>
<comment type="subcellular location">
    <subcellularLocation>
        <location evidence="1">Cell envelope</location>
    </subcellularLocation>
</comment>
<dbReference type="PROSITE" id="PS51352">
    <property type="entry name" value="THIOREDOXIN_2"/>
    <property type="match status" value="1"/>
</dbReference>
<dbReference type="CDD" id="cd02966">
    <property type="entry name" value="TlpA_like_family"/>
    <property type="match status" value="1"/>
</dbReference>
<keyword evidence="4" id="KW-0676">Redox-active center</keyword>
<evidence type="ECO:0000256" key="4">
    <source>
        <dbReference type="ARBA" id="ARBA00023284"/>
    </source>
</evidence>
<evidence type="ECO:0000256" key="2">
    <source>
        <dbReference type="ARBA" id="ARBA00022748"/>
    </source>
</evidence>
<dbReference type="PANTHER" id="PTHR42852:SF6">
    <property type="entry name" value="THIOL:DISULFIDE INTERCHANGE PROTEIN DSBE"/>
    <property type="match status" value="1"/>
</dbReference>
<evidence type="ECO:0000313" key="8">
    <source>
        <dbReference type="Proteomes" id="UP000321362"/>
    </source>
</evidence>
<keyword evidence="3" id="KW-1015">Disulfide bond</keyword>
<dbReference type="GO" id="GO:0030313">
    <property type="term" value="C:cell envelope"/>
    <property type="evidence" value="ECO:0007669"/>
    <property type="project" value="UniProtKB-SubCell"/>
</dbReference>
<name>A0A5B8W3U7_9SPHI</name>
<dbReference type="InterPro" id="IPR025380">
    <property type="entry name" value="DUF4369"/>
</dbReference>
<evidence type="ECO:0000259" key="6">
    <source>
        <dbReference type="PROSITE" id="PS51352"/>
    </source>
</evidence>
<feature type="chain" id="PRO_5022734520" evidence="5">
    <location>
        <begin position="21"/>
        <end position="383"/>
    </location>
</feature>
<dbReference type="PROSITE" id="PS51257">
    <property type="entry name" value="PROKAR_LIPOPROTEIN"/>
    <property type="match status" value="1"/>
</dbReference>
<dbReference type="InterPro" id="IPR013766">
    <property type="entry name" value="Thioredoxin_domain"/>
</dbReference>
<reference evidence="7 8" key="1">
    <citation type="journal article" date="2013" name="J. Microbiol.">
        <title>Mucilaginibacter ginsenosidivorax sp. nov., with ginsenoside converting activity isolated from sediment.</title>
        <authorList>
            <person name="Kim J.K."/>
            <person name="Choi T.E."/>
            <person name="Liu Q.M."/>
            <person name="Park H.Y."/>
            <person name="Yi T.H."/>
            <person name="Yoon M.H."/>
            <person name="Kim S.C."/>
            <person name="Im W.T."/>
        </authorList>
    </citation>
    <scope>NUCLEOTIDE SEQUENCE [LARGE SCALE GENOMIC DNA]</scope>
    <source>
        <strain evidence="7 8">KHI28</strain>
    </source>
</reference>
<dbReference type="InterPro" id="IPR017937">
    <property type="entry name" value="Thioredoxin_CS"/>
</dbReference>
<dbReference type="SUPFAM" id="SSF52833">
    <property type="entry name" value="Thioredoxin-like"/>
    <property type="match status" value="1"/>
</dbReference>
<sequence length="383" mass="42366">MKLKNLAVYSLLFLTAFVYSCKDNSQFTISGTIKNPGSIKLVYLIEADSSQLKVVDSTTLSEDGKFKFKHVAPYANLYKLRIGGAGGGDQSAAANNVYDLIAKNGDDIDFETDSKDASHTYIIKGSDDSDKIKEFNKISNFYGEKNSKLVAEYQEKSQALGKQSDSLLKVYMPTFQKNVADYGAAVLKFVNDNKSSLAAFYGATSLDVYKFEPQLVAYADDIKDNFKDNPAVQSFVKQMNKIKPVSIGHKAPDFTTTGIDGKQVSLADYKGKYVMIDFWASWCAPCRQENPNVVKQYTAFHSKGFNILGVSLDKDKAAWQKAINDDKLEWAHGSDLNSFEGPTERLYNIEAIPSNFIIDPAGNIVAKNITGADLEAFLTKTFK</sequence>
<evidence type="ECO:0000256" key="5">
    <source>
        <dbReference type="SAM" id="SignalP"/>
    </source>
</evidence>
<dbReference type="OrthoDB" id="750178at2"/>
<protein>
    <submittedName>
        <fullName evidence="7">AhpC/TSA family protein</fullName>
    </submittedName>
</protein>
<dbReference type="GO" id="GO:0017004">
    <property type="term" value="P:cytochrome complex assembly"/>
    <property type="evidence" value="ECO:0007669"/>
    <property type="project" value="UniProtKB-KW"/>
</dbReference>
<keyword evidence="2" id="KW-0201">Cytochrome c-type biogenesis</keyword>
<evidence type="ECO:0000256" key="3">
    <source>
        <dbReference type="ARBA" id="ARBA00023157"/>
    </source>
</evidence>
<feature type="domain" description="Thioredoxin" evidence="6">
    <location>
        <begin position="245"/>
        <end position="383"/>
    </location>
</feature>
<dbReference type="Proteomes" id="UP000321362">
    <property type="component" value="Chromosome"/>
</dbReference>
<evidence type="ECO:0000313" key="7">
    <source>
        <dbReference type="EMBL" id="QEC78403.1"/>
    </source>
</evidence>
<dbReference type="InterPro" id="IPR050553">
    <property type="entry name" value="Thioredoxin_ResA/DsbE_sf"/>
</dbReference>
<organism evidence="7 8">
    <name type="scientific">Mucilaginibacter ginsenosidivorax</name>
    <dbReference type="NCBI Taxonomy" id="862126"/>
    <lineage>
        <taxon>Bacteria</taxon>
        <taxon>Pseudomonadati</taxon>
        <taxon>Bacteroidota</taxon>
        <taxon>Sphingobacteriia</taxon>
        <taxon>Sphingobacteriales</taxon>
        <taxon>Sphingobacteriaceae</taxon>
        <taxon>Mucilaginibacter</taxon>
    </lineage>
</organism>
<dbReference type="InterPro" id="IPR036249">
    <property type="entry name" value="Thioredoxin-like_sf"/>
</dbReference>
<dbReference type="InterPro" id="IPR000866">
    <property type="entry name" value="AhpC/TSA"/>
</dbReference>
<dbReference type="EMBL" id="CP042437">
    <property type="protein sequence ID" value="QEC78403.1"/>
    <property type="molecule type" value="Genomic_DNA"/>
</dbReference>
<feature type="signal peptide" evidence="5">
    <location>
        <begin position="1"/>
        <end position="20"/>
    </location>
</feature>
<dbReference type="PROSITE" id="PS00194">
    <property type="entry name" value="THIOREDOXIN_1"/>
    <property type="match status" value="1"/>
</dbReference>
<dbReference type="KEGG" id="mgk:FSB76_21560"/>
<dbReference type="Pfam" id="PF00578">
    <property type="entry name" value="AhpC-TSA"/>
    <property type="match status" value="1"/>
</dbReference>
<dbReference type="PANTHER" id="PTHR42852">
    <property type="entry name" value="THIOL:DISULFIDE INTERCHANGE PROTEIN DSBE"/>
    <property type="match status" value="1"/>
</dbReference>